<feature type="region of interest" description="Disordered" evidence="1">
    <location>
        <begin position="52"/>
        <end position="99"/>
    </location>
</feature>
<name>A0A026WX35_OOCBI</name>
<dbReference type="AlphaFoldDB" id="A0A026WX35"/>
<protein>
    <submittedName>
        <fullName evidence="2">Uncharacterized protein</fullName>
    </submittedName>
</protein>
<accession>A0A026WX35</accession>
<feature type="compositionally biased region" description="Basic and acidic residues" evidence="1">
    <location>
        <begin position="66"/>
        <end position="83"/>
    </location>
</feature>
<keyword evidence="3" id="KW-1185">Reference proteome</keyword>
<proteinExistence type="predicted"/>
<dbReference type="Proteomes" id="UP000053097">
    <property type="component" value="Unassembled WGS sequence"/>
</dbReference>
<gene>
    <name evidence="2" type="ORF">X777_14631</name>
</gene>
<dbReference type="EMBL" id="KK107077">
    <property type="protein sequence ID" value="EZA60605.1"/>
    <property type="molecule type" value="Genomic_DNA"/>
</dbReference>
<evidence type="ECO:0000256" key="1">
    <source>
        <dbReference type="SAM" id="MobiDB-lite"/>
    </source>
</evidence>
<sequence length="128" mass="14140">MAHPVVENLAARAKLQAARSVEEITVFPVRRARTLARIIDRAIESPITVVANQRFSNDNESARSPSDFRAEPPRKESPGKVDDTQLTPGGIIPGADLPGTPTTRKLKFDEYNCKRYLNDANTLIVNLT</sequence>
<feature type="compositionally biased region" description="Polar residues" evidence="1">
    <location>
        <begin position="52"/>
        <end position="64"/>
    </location>
</feature>
<evidence type="ECO:0000313" key="3">
    <source>
        <dbReference type="Proteomes" id="UP000053097"/>
    </source>
</evidence>
<reference evidence="2 3" key="1">
    <citation type="journal article" date="2014" name="Curr. Biol.">
        <title>The genome of the clonal raider ant Cerapachys biroi.</title>
        <authorList>
            <person name="Oxley P.R."/>
            <person name="Ji L."/>
            <person name="Fetter-Pruneda I."/>
            <person name="McKenzie S.K."/>
            <person name="Li C."/>
            <person name="Hu H."/>
            <person name="Zhang G."/>
            <person name="Kronauer D.J."/>
        </authorList>
    </citation>
    <scope>NUCLEOTIDE SEQUENCE [LARGE SCALE GENOMIC DNA]</scope>
</reference>
<evidence type="ECO:0000313" key="2">
    <source>
        <dbReference type="EMBL" id="EZA60605.1"/>
    </source>
</evidence>
<organism evidence="2 3">
    <name type="scientific">Ooceraea biroi</name>
    <name type="common">Clonal raider ant</name>
    <name type="synonym">Cerapachys biroi</name>
    <dbReference type="NCBI Taxonomy" id="2015173"/>
    <lineage>
        <taxon>Eukaryota</taxon>
        <taxon>Metazoa</taxon>
        <taxon>Ecdysozoa</taxon>
        <taxon>Arthropoda</taxon>
        <taxon>Hexapoda</taxon>
        <taxon>Insecta</taxon>
        <taxon>Pterygota</taxon>
        <taxon>Neoptera</taxon>
        <taxon>Endopterygota</taxon>
        <taxon>Hymenoptera</taxon>
        <taxon>Apocrita</taxon>
        <taxon>Aculeata</taxon>
        <taxon>Formicoidea</taxon>
        <taxon>Formicidae</taxon>
        <taxon>Dorylinae</taxon>
        <taxon>Ooceraea</taxon>
    </lineage>
</organism>